<dbReference type="AlphaFoldDB" id="A0A3B0W250"/>
<dbReference type="EMBL" id="UOFC01000280">
    <property type="protein sequence ID" value="VAW49381.1"/>
    <property type="molecule type" value="Genomic_DNA"/>
</dbReference>
<dbReference type="InterPro" id="IPR029470">
    <property type="entry name" value="PDDEXK_4"/>
</dbReference>
<sequence>MNEINIDSIIENLKTSPIFNLSLSSRELFHSNFLYWIANNYPKEFGSMFFDFLKVKPKGSLITDIEREKKNIDLSFKYENSQQILIENKVKSIPYKEQLERYSKNSNPNKNFILLSLTKPNFELEDWILMSYEELHTKLDELIQNITNRYHKDIIIDYISFITELVKVDKLCQLNVDEKFNYHSVEKNHVYKKLQLIRLHDLYLKKKYELFAYKIFEKLNHKRHCIFGEKHDWKSKNQTIFINHGMTRAQGLTDIKYKISDNVLLCIQIQGEHFRLAIEDNNGEDANRIKEKLLHDKLWFVFENYFKTNDLIIYPTSIDKTFNKYGKVFYYQSIKLGTKYKISDLIEIIIKYIEHIDNNFESINSLTLKE</sequence>
<dbReference type="Pfam" id="PF14281">
    <property type="entry name" value="PDDEXK_4"/>
    <property type="match status" value="1"/>
</dbReference>
<accession>A0A3B0W250</accession>
<evidence type="ECO:0000313" key="1">
    <source>
        <dbReference type="EMBL" id="VAW49381.1"/>
    </source>
</evidence>
<proteinExistence type="predicted"/>
<reference evidence="1" key="1">
    <citation type="submission" date="2018-06" db="EMBL/GenBank/DDBJ databases">
        <authorList>
            <person name="Zhirakovskaya E."/>
        </authorList>
    </citation>
    <scope>NUCLEOTIDE SEQUENCE</scope>
</reference>
<gene>
    <name evidence="1" type="ORF">MNBD_GAMMA03-2026</name>
</gene>
<organism evidence="1">
    <name type="scientific">hydrothermal vent metagenome</name>
    <dbReference type="NCBI Taxonomy" id="652676"/>
    <lineage>
        <taxon>unclassified sequences</taxon>
        <taxon>metagenomes</taxon>
        <taxon>ecological metagenomes</taxon>
    </lineage>
</organism>
<protein>
    <recommendedName>
        <fullName evidence="2">PD-(D/E)XK nuclease superfamily protein</fullName>
    </recommendedName>
</protein>
<name>A0A3B0W250_9ZZZZ</name>
<evidence type="ECO:0008006" key="2">
    <source>
        <dbReference type="Google" id="ProtNLM"/>
    </source>
</evidence>